<dbReference type="Proteomes" id="UP001519363">
    <property type="component" value="Unassembled WGS sequence"/>
</dbReference>
<protein>
    <submittedName>
        <fullName evidence="8">Zinc/manganese transport system substrate-binding protein</fullName>
    </submittedName>
</protein>
<keyword evidence="4 7" id="KW-0732">Signal</keyword>
<comment type="subcellular location">
    <subcellularLocation>
        <location evidence="1">Cell envelope</location>
    </subcellularLocation>
</comment>
<dbReference type="InterPro" id="IPR050492">
    <property type="entry name" value="Bact_metal-bind_prot9"/>
</dbReference>
<dbReference type="PANTHER" id="PTHR42953:SF1">
    <property type="entry name" value="METAL-BINDING PROTEIN HI_0362-RELATED"/>
    <property type="match status" value="1"/>
</dbReference>
<comment type="similarity">
    <text evidence="5">Belongs to the bacterial solute-binding protein 9 family.</text>
</comment>
<dbReference type="RefSeq" id="WP_086784672.1">
    <property type="nucleotide sequence ID" value="NZ_JAGIOO010000001.1"/>
</dbReference>
<feature type="signal peptide" evidence="7">
    <location>
        <begin position="1"/>
        <end position="24"/>
    </location>
</feature>
<evidence type="ECO:0000256" key="7">
    <source>
        <dbReference type="SAM" id="SignalP"/>
    </source>
</evidence>
<proteinExistence type="inferred from homology"/>
<feature type="coiled-coil region" evidence="6">
    <location>
        <begin position="186"/>
        <end position="213"/>
    </location>
</feature>
<keyword evidence="9" id="KW-1185">Reference proteome</keyword>
<evidence type="ECO:0000313" key="9">
    <source>
        <dbReference type="Proteomes" id="UP001519363"/>
    </source>
</evidence>
<evidence type="ECO:0000313" key="8">
    <source>
        <dbReference type="EMBL" id="MBP2475146.1"/>
    </source>
</evidence>
<dbReference type="InterPro" id="IPR006129">
    <property type="entry name" value="AdhesinB"/>
</dbReference>
<dbReference type="InterPro" id="IPR006128">
    <property type="entry name" value="Lipoprotein_PsaA-like"/>
</dbReference>
<organism evidence="8 9">
    <name type="scientific">Crossiella equi</name>
    <dbReference type="NCBI Taxonomy" id="130796"/>
    <lineage>
        <taxon>Bacteria</taxon>
        <taxon>Bacillati</taxon>
        <taxon>Actinomycetota</taxon>
        <taxon>Actinomycetes</taxon>
        <taxon>Pseudonocardiales</taxon>
        <taxon>Pseudonocardiaceae</taxon>
        <taxon>Crossiella</taxon>
    </lineage>
</organism>
<keyword evidence="3" id="KW-0479">Metal-binding</keyword>
<dbReference type="PANTHER" id="PTHR42953">
    <property type="entry name" value="HIGH-AFFINITY ZINC UPTAKE SYSTEM PROTEIN ZNUA-RELATED"/>
    <property type="match status" value="1"/>
</dbReference>
<evidence type="ECO:0000256" key="5">
    <source>
        <dbReference type="RuleBase" id="RU003512"/>
    </source>
</evidence>
<evidence type="ECO:0000256" key="4">
    <source>
        <dbReference type="ARBA" id="ARBA00022729"/>
    </source>
</evidence>
<reference evidence="8 9" key="1">
    <citation type="submission" date="2021-03" db="EMBL/GenBank/DDBJ databases">
        <title>Sequencing the genomes of 1000 actinobacteria strains.</title>
        <authorList>
            <person name="Klenk H.-P."/>
        </authorList>
    </citation>
    <scope>NUCLEOTIDE SEQUENCE [LARGE SCALE GENOMIC DNA]</scope>
    <source>
        <strain evidence="8 9">DSM 44580</strain>
    </source>
</reference>
<evidence type="ECO:0000256" key="3">
    <source>
        <dbReference type="ARBA" id="ARBA00022723"/>
    </source>
</evidence>
<gene>
    <name evidence="8" type="ORF">JOF53_004018</name>
</gene>
<dbReference type="InterPro" id="IPR006127">
    <property type="entry name" value="ZnuA-like"/>
</dbReference>
<accession>A0ABS5AFN5</accession>
<feature type="chain" id="PRO_5046621790" evidence="7">
    <location>
        <begin position="25"/>
        <end position="320"/>
    </location>
</feature>
<keyword evidence="2 5" id="KW-0813">Transport</keyword>
<dbReference type="EMBL" id="JAGIOO010000001">
    <property type="protein sequence ID" value="MBP2475146.1"/>
    <property type="molecule type" value="Genomic_DNA"/>
</dbReference>
<dbReference type="PROSITE" id="PS51257">
    <property type="entry name" value="PROKAR_LIPOPROTEIN"/>
    <property type="match status" value="1"/>
</dbReference>
<dbReference type="Gene3D" id="3.40.50.1980">
    <property type="entry name" value="Nitrogenase molybdenum iron protein domain"/>
    <property type="match status" value="2"/>
</dbReference>
<evidence type="ECO:0000256" key="6">
    <source>
        <dbReference type="SAM" id="Coils"/>
    </source>
</evidence>
<evidence type="ECO:0000256" key="1">
    <source>
        <dbReference type="ARBA" id="ARBA00004196"/>
    </source>
</evidence>
<name>A0ABS5AFN5_9PSEU</name>
<dbReference type="PRINTS" id="PR00690">
    <property type="entry name" value="ADHESNFAMILY"/>
</dbReference>
<dbReference type="Pfam" id="PF01297">
    <property type="entry name" value="ZnuA"/>
    <property type="match status" value="1"/>
</dbReference>
<evidence type="ECO:0000256" key="2">
    <source>
        <dbReference type="ARBA" id="ARBA00022448"/>
    </source>
</evidence>
<keyword evidence="6" id="KW-0175">Coiled coil</keyword>
<dbReference type="SUPFAM" id="SSF53807">
    <property type="entry name" value="Helical backbone' metal receptor"/>
    <property type="match status" value="1"/>
</dbReference>
<sequence>MTMRDARPLAAVAALAAAALTLTACGSGATGGSAPSPSADGRLSVVASTTVWADVAKAVGGDAVSVKAIVGASGDPHSYEASAADTSAVRSAQLVVFNGGHYDDFVVSALGPDTNRARVEAMSVIAKDDHGEAGHSEAAHDEHGAHEHANEHIWYDLDAVQDVAKAVAAKLGELKADAKDTFTANAAAFAAKLDALEKKVDAIEQANKGAKVAATEPIAHYLIEEAGLADATPAQFSKAVEEENDPPAAAIAEIQKLITDKAVKALLYNAQTESPVTKQVKENAVKAGVAVVELTESLPEGRDYSSWMGEQIDKLAAALR</sequence>
<comment type="caution">
    <text evidence="8">The sequence shown here is derived from an EMBL/GenBank/DDBJ whole genome shotgun (WGS) entry which is preliminary data.</text>
</comment>
<dbReference type="PRINTS" id="PR00691">
    <property type="entry name" value="ADHESINB"/>
</dbReference>